<organism evidence="1 2">
    <name type="scientific">Rhodocollybia butyracea</name>
    <dbReference type="NCBI Taxonomy" id="206335"/>
    <lineage>
        <taxon>Eukaryota</taxon>
        <taxon>Fungi</taxon>
        <taxon>Dikarya</taxon>
        <taxon>Basidiomycota</taxon>
        <taxon>Agaricomycotina</taxon>
        <taxon>Agaricomycetes</taxon>
        <taxon>Agaricomycetidae</taxon>
        <taxon>Agaricales</taxon>
        <taxon>Marasmiineae</taxon>
        <taxon>Omphalotaceae</taxon>
        <taxon>Rhodocollybia</taxon>
    </lineage>
</organism>
<protein>
    <submittedName>
        <fullName evidence="1">Uncharacterized protein</fullName>
    </submittedName>
</protein>
<gene>
    <name evidence="1" type="ORF">BDP27DRAFT_1371604</name>
</gene>
<evidence type="ECO:0000313" key="1">
    <source>
        <dbReference type="EMBL" id="KAF9059339.1"/>
    </source>
</evidence>
<dbReference type="Proteomes" id="UP000772434">
    <property type="component" value="Unassembled WGS sequence"/>
</dbReference>
<evidence type="ECO:0000313" key="2">
    <source>
        <dbReference type="Proteomes" id="UP000772434"/>
    </source>
</evidence>
<keyword evidence="2" id="KW-1185">Reference proteome</keyword>
<comment type="caution">
    <text evidence="1">The sequence shown here is derived from an EMBL/GenBank/DDBJ whole genome shotgun (WGS) entry which is preliminary data.</text>
</comment>
<proteinExistence type="predicted"/>
<reference evidence="1" key="1">
    <citation type="submission" date="2020-11" db="EMBL/GenBank/DDBJ databases">
        <authorList>
            <consortium name="DOE Joint Genome Institute"/>
            <person name="Ahrendt S."/>
            <person name="Riley R."/>
            <person name="Andreopoulos W."/>
            <person name="Labutti K."/>
            <person name="Pangilinan J."/>
            <person name="Ruiz-Duenas F.J."/>
            <person name="Barrasa J.M."/>
            <person name="Sanchez-Garcia M."/>
            <person name="Camarero S."/>
            <person name="Miyauchi S."/>
            <person name="Serrano A."/>
            <person name="Linde D."/>
            <person name="Babiker R."/>
            <person name="Drula E."/>
            <person name="Ayuso-Fernandez I."/>
            <person name="Pacheco R."/>
            <person name="Padilla G."/>
            <person name="Ferreira P."/>
            <person name="Barriuso J."/>
            <person name="Kellner H."/>
            <person name="Castanera R."/>
            <person name="Alfaro M."/>
            <person name="Ramirez L."/>
            <person name="Pisabarro A.G."/>
            <person name="Kuo A."/>
            <person name="Tritt A."/>
            <person name="Lipzen A."/>
            <person name="He G."/>
            <person name="Yan M."/>
            <person name="Ng V."/>
            <person name="Cullen D."/>
            <person name="Martin F."/>
            <person name="Rosso M.-N."/>
            <person name="Henrissat B."/>
            <person name="Hibbett D."/>
            <person name="Martinez A.T."/>
            <person name="Grigoriev I.V."/>
        </authorList>
    </citation>
    <scope>NUCLEOTIDE SEQUENCE</scope>
    <source>
        <strain evidence="1">AH 40177</strain>
    </source>
</reference>
<accession>A0A9P5P5P0</accession>
<dbReference type="EMBL" id="JADNRY010000308">
    <property type="protein sequence ID" value="KAF9059339.1"/>
    <property type="molecule type" value="Genomic_DNA"/>
</dbReference>
<name>A0A9P5P5P0_9AGAR</name>
<dbReference type="AlphaFoldDB" id="A0A9P5P5P0"/>
<sequence>MAFAPEHRVGGEDGTGKSFFGKAMASDKVISEDKKIVIDGNSMSTSEDGDTWLAATRSVYPSEDGESWLVATRSMSTSRDGETQLTAMQMYVGMTQVTAAQWHWLDRNGSVASNEERALQTSGR</sequence>